<dbReference type="Proteomes" id="UP001211015">
    <property type="component" value="Unassembled WGS sequence"/>
</dbReference>
<feature type="transmembrane region" description="Helical" evidence="1">
    <location>
        <begin position="65"/>
        <end position="86"/>
    </location>
</feature>
<accession>A0AAW6E7Z4</accession>
<proteinExistence type="predicted"/>
<keyword evidence="1" id="KW-1133">Transmembrane helix</keyword>
<evidence type="ECO:0000313" key="2">
    <source>
        <dbReference type="EMBL" id="MDB8745197.1"/>
    </source>
</evidence>
<name>A0AAW6E7Z4_9FIRM</name>
<protein>
    <submittedName>
        <fullName evidence="2">DUF1294 domain-containing protein</fullName>
    </submittedName>
</protein>
<feature type="transmembrane region" description="Helical" evidence="1">
    <location>
        <begin position="6"/>
        <end position="22"/>
    </location>
</feature>
<sequence length="88" mass="10276">MLKYTIIYLSAMSLLTFILFGADKHKARAHKWRIPEKTLLGLSLLGGFAGGFLGMEFFRHKTKHWYFYMVMIISLALWAFIIYKVIAE</sequence>
<dbReference type="Pfam" id="PF06961">
    <property type="entry name" value="DUF1294"/>
    <property type="match status" value="1"/>
</dbReference>
<reference evidence="2" key="1">
    <citation type="submission" date="2023-01" db="EMBL/GenBank/DDBJ databases">
        <title>Human gut microbiome strain richness.</title>
        <authorList>
            <person name="Chen-Liaw A."/>
        </authorList>
    </citation>
    <scope>NUCLEOTIDE SEQUENCE</scope>
    <source>
        <strain evidence="2">1001275st1_F4_1001275B_160808</strain>
    </source>
</reference>
<keyword evidence="1" id="KW-0472">Membrane</keyword>
<keyword evidence="1" id="KW-0812">Transmembrane</keyword>
<dbReference type="InterPro" id="IPR010718">
    <property type="entry name" value="DUF1294"/>
</dbReference>
<dbReference type="RefSeq" id="WP_243240711.1">
    <property type="nucleotide sequence ID" value="NZ_JADNGL010000008.1"/>
</dbReference>
<organism evidence="2 3">
    <name type="scientific">Ruminococcus bicirculans</name>
    <name type="common">ex Wegman et al. 2014</name>
    <dbReference type="NCBI Taxonomy" id="1160721"/>
    <lineage>
        <taxon>Bacteria</taxon>
        <taxon>Bacillati</taxon>
        <taxon>Bacillota</taxon>
        <taxon>Clostridia</taxon>
        <taxon>Eubacteriales</taxon>
        <taxon>Oscillospiraceae</taxon>
        <taxon>Ruminococcus</taxon>
    </lineage>
</organism>
<evidence type="ECO:0000256" key="1">
    <source>
        <dbReference type="SAM" id="Phobius"/>
    </source>
</evidence>
<comment type="caution">
    <text evidence="2">The sequence shown here is derived from an EMBL/GenBank/DDBJ whole genome shotgun (WGS) entry which is preliminary data.</text>
</comment>
<feature type="transmembrane region" description="Helical" evidence="1">
    <location>
        <begin position="34"/>
        <end position="53"/>
    </location>
</feature>
<evidence type="ECO:0000313" key="3">
    <source>
        <dbReference type="Proteomes" id="UP001211015"/>
    </source>
</evidence>
<gene>
    <name evidence="2" type="ORF">PNU62_09235</name>
</gene>
<dbReference type="AlphaFoldDB" id="A0AAW6E7Z4"/>
<dbReference type="EMBL" id="JAQMLV010000011">
    <property type="protein sequence ID" value="MDB8745197.1"/>
    <property type="molecule type" value="Genomic_DNA"/>
</dbReference>